<organism evidence="1 2">
    <name type="scientific">Porites lobata</name>
    <dbReference type="NCBI Taxonomy" id="104759"/>
    <lineage>
        <taxon>Eukaryota</taxon>
        <taxon>Metazoa</taxon>
        <taxon>Cnidaria</taxon>
        <taxon>Anthozoa</taxon>
        <taxon>Hexacorallia</taxon>
        <taxon>Scleractinia</taxon>
        <taxon>Fungiina</taxon>
        <taxon>Poritidae</taxon>
        <taxon>Porites</taxon>
    </lineage>
</organism>
<keyword evidence="2" id="KW-1185">Reference proteome</keyword>
<evidence type="ECO:0000313" key="1">
    <source>
        <dbReference type="EMBL" id="CAH3185147.1"/>
    </source>
</evidence>
<comment type="caution">
    <text evidence="1">The sequence shown here is derived from an EMBL/GenBank/DDBJ whole genome shotgun (WGS) entry which is preliminary data.</text>
</comment>
<sequence length="291" mass="33245">MEYMRKIGCQTKSWNTTRKKLLLGEGGRLYTGYSLLTSQLSMGCTLFKLSAWRCLLKVSISKTVEIYHIKFLMCFTQVQRNTNTARQTNPYPYHADYFGHKLHMDQNEKLAMYGLTEVSACDGYSGKIVAFATMPVKNNALIYENVYRTVVIQHGIWDQLNLVPRSHSVLHYLVVGDLGTRLGSTQSTPWNRVLSLFDQYKQGTIYTNNFEAESSCWVEFNSRVNYPIKQAPNAMVNEDLINMDGDMNKFGVSWYTSRVADIETKQVISSWNNHAITILGIHHHSGSFLHG</sequence>
<evidence type="ECO:0000313" key="2">
    <source>
        <dbReference type="Proteomes" id="UP001159405"/>
    </source>
</evidence>
<reference evidence="1 2" key="1">
    <citation type="submission" date="2022-05" db="EMBL/GenBank/DDBJ databases">
        <authorList>
            <consortium name="Genoscope - CEA"/>
            <person name="William W."/>
        </authorList>
    </citation>
    <scope>NUCLEOTIDE SEQUENCE [LARGE SCALE GENOMIC DNA]</scope>
</reference>
<gene>
    <name evidence="1" type="ORF">PLOB_00032149</name>
</gene>
<dbReference type="EMBL" id="CALNXK010000413">
    <property type="protein sequence ID" value="CAH3185147.1"/>
    <property type="molecule type" value="Genomic_DNA"/>
</dbReference>
<dbReference type="Proteomes" id="UP001159405">
    <property type="component" value="Unassembled WGS sequence"/>
</dbReference>
<proteinExistence type="predicted"/>
<accession>A0ABN8S0B1</accession>
<name>A0ABN8S0B1_9CNID</name>
<protein>
    <submittedName>
        <fullName evidence="1">Uncharacterized protein</fullName>
    </submittedName>
</protein>